<dbReference type="Pfam" id="PF00072">
    <property type="entry name" value="Response_reg"/>
    <property type="match status" value="1"/>
</dbReference>
<dbReference type="GO" id="GO:0005829">
    <property type="term" value="C:cytosol"/>
    <property type="evidence" value="ECO:0007669"/>
    <property type="project" value="TreeGrafter"/>
</dbReference>
<dbReference type="GO" id="GO:0032993">
    <property type="term" value="C:protein-DNA complex"/>
    <property type="evidence" value="ECO:0007669"/>
    <property type="project" value="TreeGrafter"/>
</dbReference>
<feature type="DNA-binding region" description="OmpR/PhoB-type" evidence="8">
    <location>
        <begin position="126"/>
        <end position="224"/>
    </location>
</feature>
<gene>
    <name evidence="11" type="ORF">HR057_03635</name>
</gene>
<dbReference type="Pfam" id="PF00486">
    <property type="entry name" value="Trans_reg_C"/>
    <property type="match status" value="1"/>
</dbReference>
<dbReference type="InterPro" id="IPR039420">
    <property type="entry name" value="WalR-like"/>
</dbReference>
<dbReference type="AlphaFoldDB" id="A0A8J8K7K7"/>
<keyword evidence="2 7" id="KW-0597">Phosphoprotein</keyword>
<protein>
    <submittedName>
        <fullName evidence="11">Response regulator transcription factor</fullName>
    </submittedName>
</protein>
<evidence type="ECO:0000313" key="11">
    <source>
        <dbReference type="EMBL" id="NSL50856.1"/>
    </source>
</evidence>
<evidence type="ECO:0000259" key="9">
    <source>
        <dbReference type="PROSITE" id="PS50110"/>
    </source>
</evidence>
<evidence type="ECO:0000259" key="10">
    <source>
        <dbReference type="PROSITE" id="PS51755"/>
    </source>
</evidence>
<dbReference type="Gene3D" id="6.10.250.690">
    <property type="match status" value="1"/>
</dbReference>
<evidence type="ECO:0000256" key="6">
    <source>
        <dbReference type="ARBA" id="ARBA00023163"/>
    </source>
</evidence>
<evidence type="ECO:0000256" key="5">
    <source>
        <dbReference type="ARBA" id="ARBA00023125"/>
    </source>
</evidence>
<keyword evidence="6" id="KW-0804">Transcription</keyword>
<keyword evidence="12" id="KW-1185">Reference proteome</keyword>
<dbReference type="SMART" id="SM00862">
    <property type="entry name" value="Trans_reg_C"/>
    <property type="match status" value="1"/>
</dbReference>
<keyword evidence="4" id="KW-0805">Transcription regulation</keyword>
<dbReference type="InterPro" id="IPR001867">
    <property type="entry name" value="OmpR/PhoB-type_DNA-bd"/>
</dbReference>
<name>A0A8J8K7K7_9BACI</name>
<organism evidence="11 12">
    <name type="scientific">Calidifontibacillus erzurumensis</name>
    <dbReference type="NCBI Taxonomy" id="2741433"/>
    <lineage>
        <taxon>Bacteria</taxon>
        <taxon>Bacillati</taxon>
        <taxon>Bacillota</taxon>
        <taxon>Bacilli</taxon>
        <taxon>Bacillales</taxon>
        <taxon>Bacillaceae</taxon>
        <taxon>Calidifontibacillus/Schinkia group</taxon>
        <taxon>Calidifontibacillus</taxon>
    </lineage>
</organism>
<sequence length="227" mass="26068">MLLLLVEDDKRLGNLIVHMLRKEKHQVDWVLNGEDALSYAKATDYDLIILDWMIPKKDGITVCNELRRSGFDGAILMLTAKDSLEDRVKGLDIGADDYIVKPFEFAELFARIRALQRRMNKPLVKEEILTAGPIKLNVVTHVVEKNGVEIQLTPKEYQLLELLLRHPNQTLPRDLLIDRIWGYSSEVTSNNLDVLVRLLRKKIGDTGEHHLIQNIRGVGYKIEKQIV</sequence>
<evidence type="ECO:0000256" key="3">
    <source>
        <dbReference type="ARBA" id="ARBA00023012"/>
    </source>
</evidence>
<evidence type="ECO:0000256" key="7">
    <source>
        <dbReference type="PROSITE-ProRule" id="PRU00169"/>
    </source>
</evidence>
<dbReference type="FunFam" id="3.40.50.2300:FF:000002">
    <property type="entry name" value="DNA-binding response regulator PhoP"/>
    <property type="match status" value="1"/>
</dbReference>
<evidence type="ECO:0000256" key="2">
    <source>
        <dbReference type="ARBA" id="ARBA00022553"/>
    </source>
</evidence>
<dbReference type="GO" id="GO:0006355">
    <property type="term" value="P:regulation of DNA-templated transcription"/>
    <property type="evidence" value="ECO:0007669"/>
    <property type="project" value="InterPro"/>
</dbReference>
<accession>A0A8J8K7K7</accession>
<comment type="caution">
    <text evidence="11">The sequence shown here is derived from an EMBL/GenBank/DDBJ whole genome shotgun (WGS) entry which is preliminary data.</text>
</comment>
<dbReference type="RefSeq" id="WP_173730063.1">
    <property type="nucleotide sequence ID" value="NZ_JABTTE010000003.1"/>
</dbReference>
<dbReference type="SMART" id="SM00448">
    <property type="entry name" value="REC"/>
    <property type="match status" value="1"/>
</dbReference>
<dbReference type="GO" id="GO:0000976">
    <property type="term" value="F:transcription cis-regulatory region binding"/>
    <property type="evidence" value="ECO:0007669"/>
    <property type="project" value="TreeGrafter"/>
</dbReference>
<dbReference type="InterPro" id="IPR001789">
    <property type="entry name" value="Sig_transdc_resp-reg_receiver"/>
</dbReference>
<evidence type="ECO:0000256" key="8">
    <source>
        <dbReference type="PROSITE-ProRule" id="PRU01091"/>
    </source>
</evidence>
<evidence type="ECO:0000256" key="1">
    <source>
        <dbReference type="ARBA" id="ARBA00004496"/>
    </source>
</evidence>
<keyword evidence="3" id="KW-0902">Two-component regulatory system</keyword>
<dbReference type="PROSITE" id="PS51755">
    <property type="entry name" value="OMPR_PHOB"/>
    <property type="match status" value="1"/>
</dbReference>
<dbReference type="SUPFAM" id="SSF52172">
    <property type="entry name" value="CheY-like"/>
    <property type="match status" value="1"/>
</dbReference>
<evidence type="ECO:0000256" key="4">
    <source>
        <dbReference type="ARBA" id="ARBA00023015"/>
    </source>
</evidence>
<dbReference type="SUPFAM" id="SSF46894">
    <property type="entry name" value="C-terminal effector domain of the bipartite response regulators"/>
    <property type="match status" value="1"/>
</dbReference>
<dbReference type="CDD" id="cd00383">
    <property type="entry name" value="trans_reg_C"/>
    <property type="match status" value="1"/>
</dbReference>
<dbReference type="PANTHER" id="PTHR48111">
    <property type="entry name" value="REGULATOR OF RPOS"/>
    <property type="match status" value="1"/>
</dbReference>
<evidence type="ECO:0000313" key="12">
    <source>
        <dbReference type="Proteomes" id="UP000625804"/>
    </source>
</evidence>
<feature type="domain" description="OmpR/PhoB-type" evidence="10">
    <location>
        <begin position="126"/>
        <end position="224"/>
    </location>
</feature>
<dbReference type="EMBL" id="JABTTE010000003">
    <property type="protein sequence ID" value="NSL50856.1"/>
    <property type="molecule type" value="Genomic_DNA"/>
</dbReference>
<dbReference type="GO" id="GO:0000156">
    <property type="term" value="F:phosphorelay response regulator activity"/>
    <property type="evidence" value="ECO:0007669"/>
    <property type="project" value="TreeGrafter"/>
</dbReference>
<keyword evidence="5 8" id="KW-0238">DNA-binding</keyword>
<dbReference type="InterPro" id="IPR011006">
    <property type="entry name" value="CheY-like_superfamily"/>
</dbReference>
<dbReference type="PANTHER" id="PTHR48111:SF22">
    <property type="entry name" value="REGULATOR OF RPOS"/>
    <property type="match status" value="1"/>
</dbReference>
<feature type="domain" description="Response regulatory" evidence="9">
    <location>
        <begin position="2"/>
        <end position="116"/>
    </location>
</feature>
<comment type="subcellular location">
    <subcellularLocation>
        <location evidence="1">Cytoplasm</location>
    </subcellularLocation>
</comment>
<dbReference type="InterPro" id="IPR036388">
    <property type="entry name" value="WH-like_DNA-bd_sf"/>
</dbReference>
<proteinExistence type="predicted"/>
<dbReference type="Proteomes" id="UP000625804">
    <property type="component" value="Unassembled WGS sequence"/>
</dbReference>
<reference evidence="11" key="1">
    <citation type="submission" date="2020-06" db="EMBL/GenBank/DDBJ databases">
        <title>A novel thermopfilic bacterium from Erzurum, Turkey.</title>
        <authorList>
            <person name="Adiguzel A."/>
            <person name="Ay H."/>
            <person name="Baltaci M.O."/>
        </authorList>
    </citation>
    <scope>NUCLEOTIDE SEQUENCE</scope>
    <source>
        <strain evidence="11">P2</strain>
    </source>
</reference>
<dbReference type="PROSITE" id="PS50110">
    <property type="entry name" value="RESPONSE_REGULATORY"/>
    <property type="match status" value="1"/>
</dbReference>
<dbReference type="Gene3D" id="3.40.50.2300">
    <property type="match status" value="1"/>
</dbReference>
<feature type="modified residue" description="4-aspartylphosphate" evidence="7">
    <location>
        <position position="51"/>
    </location>
</feature>
<dbReference type="Gene3D" id="1.10.10.10">
    <property type="entry name" value="Winged helix-like DNA-binding domain superfamily/Winged helix DNA-binding domain"/>
    <property type="match status" value="1"/>
</dbReference>
<dbReference type="InterPro" id="IPR016032">
    <property type="entry name" value="Sig_transdc_resp-reg_C-effctor"/>
</dbReference>